<feature type="region of interest" description="Disordered" evidence="1">
    <location>
        <begin position="1"/>
        <end position="47"/>
    </location>
</feature>
<reference evidence="2 3" key="1">
    <citation type="journal article" date="2016" name="Sci. Rep.">
        <title>The Dendrobium catenatum Lindl. genome sequence provides insights into polysaccharide synthase, floral development and adaptive evolution.</title>
        <authorList>
            <person name="Zhang G.Q."/>
            <person name="Xu Q."/>
            <person name="Bian C."/>
            <person name="Tsai W.C."/>
            <person name="Yeh C.M."/>
            <person name="Liu K.W."/>
            <person name="Yoshida K."/>
            <person name="Zhang L.S."/>
            <person name="Chang S.B."/>
            <person name="Chen F."/>
            <person name="Shi Y."/>
            <person name="Su Y.Y."/>
            <person name="Zhang Y.Q."/>
            <person name="Chen L.J."/>
            <person name="Yin Y."/>
            <person name="Lin M."/>
            <person name="Huang H."/>
            <person name="Deng H."/>
            <person name="Wang Z.W."/>
            <person name="Zhu S.L."/>
            <person name="Zhao X."/>
            <person name="Deng C."/>
            <person name="Niu S.C."/>
            <person name="Huang J."/>
            <person name="Wang M."/>
            <person name="Liu G.H."/>
            <person name="Yang H.J."/>
            <person name="Xiao X.J."/>
            <person name="Hsiao Y.Y."/>
            <person name="Wu W.L."/>
            <person name="Chen Y.Y."/>
            <person name="Mitsuda N."/>
            <person name="Ohme-Takagi M."/>
            <person name="Luo Y.B."/>
            <person name="Van de Peer Y."/>
            <person name="Liu Z.J."/>
        </authorList>
    </citation>
    <scope>NUCLEOTIDE SEQUENCE [LARGE SCALE GENOMIC DNA]</scope>
    <source>
        <tissue evidence="2">The whole plant</tissue>
    </source>
</reference>
<dbReference type="AlphaFoldDB" id="A0A2I0X970"/>
<organism evidence="2 3">
    <name type="scientific">Dendrobium catenatum</name>
    <dbReference type="NCBI Taxonomy" id="906689"/>
    <lineage>
        <taxon>Eukaryota</taxon>
        <taxon>Viridiplantae</taxon>
        <taxon>Streptophyta</taxon>
        <taxon>Embryophyta</taxon>
        <taxon>Tracheophyta</taxon>
        <taxon>Spermatophyta</taxon>
        <taxon>Magnoliopsida</taxon>
        <taxon>Liliopsida</taxon>
        <taxon>Asparagales</taxon>
        <taxon>Orchidaceae</taxon>
        <taxon>Epidendroideae</taxon>
        <taxon>Malaxideae</taxon>
        <taxon>Dendrobiinae</taxon>
        <taxon>Dendrobium</taxon>
    </lineage>
</organism>
<protein>
    <recommendedName>
        <fullName evidence="4">CCHC-type domain-containing protein</fullName>
    </recommendedName>
</protein>
<dbReference type="Proteomes" id="UP000233837">
    <property type="component" value="Unassembled WGS sequence"/>
</dbReference>
<accession>A0A2I0X970</accession>
<dbReference type="EMBL" id="KZ502052">
    <property type="protein sequence ID" value="PKU84451.1"/>
    <property type="molecule type" value="Genomic_DNA"/>
</dbReference>
<sequence length="162" mass="18736">MIESYLQATQRRRDQHKRKSFEEDIQINQTEGSNERKPKFSPNGVKGATINKVMEPCAKCGRLHKGECLIGSNTCYWCHQPGHMAKYYPALVQKTSGKMRSNKTPSQRNFDKQKMIEPLVAGSVQNQSRQNVRPRVYTLIQQEPNESVDPDNDNRDDFIVYF</sequence>
<proteinExistence type="predicted"/>
<evidence type="ECO:0000313" key="2">
    <source>
        <dbReference type="EMBL" id="PKU84451.1"/>
    </source>
</evidence>
<evidence type="ECO:0000313" key="3">
    <source>
        <dbReference type="Proteomes" id="UP000233837"/>
    </source>
</evidence>
<name>A0A2I0X970_9ASPA</name>
<reference evidence="2 3" key="2">
    <citation type="journal article" date="2017" name="Nature">
        <title>The Apostasia genome and the evolution of orchids.</title>
        <authorList>
            <person name="Zhang G.Q."/>
            <person name="Liu K.W."/>
            <person name="Li Z."/>
            <person name="Lohaus R."/>
            <person name="Hsiao Y.Y."/>
            <person name="Niu S.C."/>
            <person name="Wang J.Y."/>
            <person name="Lin Y.C."/>
            <person name="Xu Q."/>
            <person name="Chen L.J."/>
            <person name="Yoshida K."/>
            <person name="Fujiwara S."/>
            <person name="Wang Z.W."/>
            <person name="Zhang Y.Q."/>
            <person name="Mitsuda N."/>
            <person name="Wang M."/>
            <person name="Liu G.H."/>
            <person name="Pecoraro L."/>
            <person name="Huang H.X."/>
            <person name="Xiao X.J."/>
            <person name="Lin M."/>
            <person name="Wu X.Y."/>
            <person name="Wu W.L."/>
            <person name="Chen Y.Y."/>
            <person name="Chang S.B."/>
            <person name="Sakamoto S."/>
            <person name="Ohme-Takagi M."/>
            <person name="Yagi M."/>
            <person name="Zeng S.J."/>
            <person name="Shen C.Y."/>
            <person name="Yeh C.M."/>
            <person name="Luo Y.B."/>
            <person name="Tsai W.C."/>
            <person name="Van de Peer Y."/>
            <person name="Liu Z.J."/>
        </authorList>
    </citation>
    <scope>NUCLEOTIDE SEQUENCE [LARGE SCALE GENOMIC DNA]</scope>
    <source>
        <tissue evidence="2">The whole plant</tissue>
    </source>
</reference>
<gene>
    <name evidence="2" type="ORF">MA16_Dca002964</name>
</gene>
<evidence type="ECO:0008006" key="4">
    <source>
        <dbReference type="Google" id="ProtNLM"/>
    </source>
</evidence>
<keyword evidence="3" id="KW-1185">Reference proteome</keyword>
<evidence type="ECO:0000256" key="1">
    <source>
        <dbReference type="SAM" id="MobiDB-lite"/>
    </source>
</evidence>